<sequence>MWTMIRVDVLPLQAQPNSRMLLEEGGGAVGVWVLMQGRRPSLFKRSDLRPTFHTSLAEEAENKDSVEARLRMQEEQNFHGSLQAHGGILTQYC</sequence>
<proteinExistence type="predicted"/>
<evidence type="ECO:0000313" key="2">
    <source>
        <dbReference type="Proteomes" id="UP001476798"/>
    </source>
</evidence>
<accession>A0ABV0P3S9</accession>
<dbReference type="Proteomes" id="UP001476798">
    <property type="component" value="Unassembled WGS sequence"/>
</dbReference>
<name>A0ABV0P3S9_9TELE</name>
<keyword evidence="2" id="KW-1185">Reference proteome</keyword>
<evidence type="ECO:0000313" key="1">
    <source>
        <dbReference type="EMBL" id="MEQ2178371.1"/>
    </source>
</evidence>
<reference evidence="1 2" key="1">
    <citation type="submission" date="2021-06" db="EMBL/GenBank/DDBJ databases">
        <authorList>
            <person name="Palmer J.M."/>
        </authorList>
    </citation>
    <scope>NUCLEOTIDE SEQUENCE [LARGE SCALE GENOMIC DNA]</scope>
    <source>
        <strain evidence="1 2">GA_2019</strain>
        <tissue evidence="1">Muscle</tissue>
    </source>
</reference>
<dbReference type="EMBL" id="JAHRIO010060857">
    <property type="protein sequence ID" value="MEQ2178371.1"/>
    <property type="molecule type" value="Genomic_DNA"/>
</dbReference>
<gene>
    <name evidence="1" type="ORF">GOODEAATRI_013296</name>
</gene>
<comment type="caution">
    <text evidence="1">The sequence shown here is derived from an EMBL/GenBank/DDBJ whole genome shotgun (WGS) entry which is preliminary data.</text>
</comment>
<protein>
    <submittedName>
        <fullName evidence="1">Uncharacterized protein</fullName>
    </submittedName>
</protein>
<organism evidence="1 2">
    <name type="scientific">Goodea atripinnis</name>
    <dbReference type="NCBI Taxonomy" id="208336"/>
    <lineage>
        <taxon>Eukaryota</taxon>
        <taxon>Metazoa</taxon>
        <taxon>Chordata</taxon>
        <taxon>Craniata</taxon>
        <taxon>Vertebrata</taxon>
        <taxon>Euteleostomi</taxon>
        <taxon>Actinopterygii</taxon>
        <taxon>Neopterygii</taxon>
        <taxon>Teleostei</taxon>
        <taxon>Neoteleostei</taxon>
        <taxon>Acanthomorphata</taxon>
        <taxon>Ovalentaria</taxon>
        <taxon>Atherinomorphae</taxon>
        <taxon>Cyprinodontiformes</taxon>
        <taxon>Goodeidae</taxon>
        <taxon>Goodea</taxon>
    </lineage>
</organism>